<organism evidence="9 10">
    <name type="scientific">Halorubrum saccharovorum DSM 1137</name>
    <dbReference type="NCBI Taxonomy" id="1227484"/>
    <lineage>
        <taxon>Archaea</taxon>
        <taxon>Methanobacteriati</taxon>
        <taxon>Methanobacteriota</taxon>
        <taxon>Stenosarchaea group</taxon>
        <taxon>Halobacteria</taxon>
        <taxon>Halobacteriales</taxon>
        <taxon>Haloferacaceae</taxon>
        <taxon>Halorubrum</taxon>
    </lineage>
</organism>
<sequence length="213" mass="23443">MVGDEPESDAEHALDALLDAYALKDEQRTGWQLRGVDAPESVAAHAWGVAYLVLALGDRFRGDLPGVDLDRALRLAVVHDVAEAETGDVATRADSTADAADPDAKEAAEREAMADLAGALPERVRDAWEAYEARESPEAILVKECDLLDVCLQAVIYERGDRYDAAAGDPDAFREYDDLDEFFATTGPRLRTETGRAMFDRLRERYRAARDGR</sequence>
<dbReference type="PANTHER" id="PTHR11845">
    <property type="entry name" value="5'-DEOXYNUCLEOTIDASE HDDC2"/>
    <property type="match status" value="1"/>
</dbReference>
<dbReference type="InterPro" id="IPR003607">
    <property type="entry name" value="HD/PDEase_dom"/>
</dbReference>
<feature type="domain" description="HD/PDEase" evidence="8">
    <location>
        <begin position="38"/>
        <end position="160"/>
    </location>
</feature>
<reference evidence="9 10" key="1">
    <citation type="journal article" date="2014" name="PLoS Genet.">
        <title>Phylogenetically driven sequencing of extremely halophilic archaea reveals strategies for static and dynamic osmo-response.</title>
        <authorList>
            <person name="Becker E.A."/>
            <person name="Seitzer P.M."/>
            <person name="Tritt A."/>
            <person name="Larsen D."/>
            <person name="Krusor M."/>
            <person name="Yao A.I."/>
            <person name="Wu D."/>
            <person name="Madern D."/>
            <person name="Eisen J.A."/>
            <person name="Darling A.E."/>
            <person name="Facciotti M.T."/>
        </authorList>
    </citation>
    <scope>NUCLEOTIDE SEQUENCE [LARGE SCALE GENOMIC DNA]</scope>
    <source>
        <strain evidence="9 10">DSM 1137</strain>
    </source>
</reference>
<evidence type="ECO:0000256" key="5">
    <source>
        <dbReference type="ARBA" id="ARBA00012964"/>
    </source>
</evidence>
<dbReference type="Pfam" id="PF13023">
    <property type="entry name" value="HD_3"/>
    <property type="match status" value="1"/>
</dbReference>
<evidence type="ECO:0000256" key="3">
    <source>
        <dbReference type="ARBA" id="ARBA00001941"/>
    </source>
</evidence>
<evidence type="ECO:0000259" key="8">
    <source>
        <dbReference type="SMART" id="SM00471"/>
    </source>
</evidence>
<dbReference type="AlphaFoldDB" id="M0DUN7"/>
<accession>M0DUN7</accession>
<dbReference type="PATRIC" id="fig|1227484.4.peg.2370"/>
<dbReference type="GO" id="GO:0046872">
    <property type="term" value="F:metal ion binding"/>
    <property type="evidence" value="ECO:0007669"/>
    <property type="project" value="UniProtKB-KW"/>
</dbReference>
<evidence type="ECO:0000256" key="4">
    <source>
        <dbReference type="ARBA" id="ARBA00011738"/>
    </source>
</evidence>
<evidence type="ECO:0000256" key="2">
    <source>
        <dbReference type="ARBA" id="ARBA00001936"/>
    </source>
</evidence>
<name>M0DUN7_9EURY</name>
<dbReference type="InterPro" id="IPR006674">
    <property type="entry name" value="HD_domain"/>
</dbReference>
<dbReference type="CDD" id="cd00077">
    <property type="entry name" value="HDc"/>
    <property type="match status" value="1"/>
</dbReference>
<dbReference type="EC" id="3.1.3.89" evidence="5"/>
<comment type="catalytic activity">
    <reaction evidence="1">
        <text>a 2'-deoxyribonucleoside 5'-phosphate + H2O = a 2'-deoxyribonucleoside + phosphate</text>
        <dbReference type="Rhea" id="RHEA:36167"/>
        <dbReference type="ChEBI" id="CHEBI:15377"/>
        <dbReference type="ChEBI" id="CHEBI:18274"/>
        <dbReference type="ChEBI" id="CHEBI:43474"/>
        <dbReference type="ChEBI" id="CHEBI:65317"/>
        <dbReference type="EC" id="3.1.3.89"/>
    </reaction>
</comment>
<evidence type="ECO:0000256" key="7">
    <source>
        <dbReference type="ARBA" id="ARBA00022801"/>
    </source>
</evidence>
<comment type="cofactor">
    <cofactor evidence="2">
        <name>Mn(2+)</name>
        <dbReference type="ChEBI" id="CHEBI:29035"/>
    </cofactor>
</comment>
<dbReference type="InterPro" id="IPR039356">
    <property type="entry name" value="YfbR/HDDC2"/>
</dbReference>
<dbReference type="GO" id="GO:0005737">
    <property type="term" value="C:cytoplasm"/>
    <property type="evidence" value="ECO:0007669"/>
    <property type="project" value="TreeGrafter"/>
</dbReference>
<keyword evidence="7 9" id="KW-0378">Hydrolase</keyword>
<dbReference type="SUPFAM" id="SSF109604">
    <property type="entry name" value="HD-domain/PDEase-like"/>
    <property type="match status" value="1"/>
</dbReference>
<evidence type="ECO:0000313" key="10">
    <source>
        <dbReference type="Proteomes" id="UP000011514"/>
    </source>
</evidence>
<dbReference type="Proteomes" id="UP000011514">
    <property type="component" value="Unassembled WGS sequence"/>
</dbReference>
<dbReference type="eggNOG" id="arCOG04311">
    <property type="taxonomic scope" value="Archaea"/>
</dbReference>
<keyword evidence="10" id="KW-1185">Reference proteome</keyword>
<proteinExistence type="predicted"/>
<comment type="subunit">
    <text evidence="4">Homodimer.</text>
</comment>
<dbReference type="GO" id="GO:0002953">
    <property type="term" value="F:5'-deoxynucleotidase activity"/>
    <property type="evidence" value="ECO:0007669"/>
    <property type="project" value="UniProtKB-EC"/>
</dbReference>
<dbReference type="STRING" id="1227484.C471_12051"/>
<keyword evidence="6" id="KW-0479">Metal-binding</keyword>
<gene>
    <name evidence="9" type="ORF">C471_12051</name>
</gene>
<protein>
    <recommendedName>
        <fullName evidence="5">5'-deoxynucleotidase</fullName>
        <ecNumber evidence="5">3.1.3.89</ecNumber>
    </recommendedName>
</protein>
<comment type="caution">
    <text evidence="9">The sequence shown here is derived from an EMBL/GenBank/DDBJ whole genome shotgun (WGS) entry which is preliminary data.</text>
</comment>
<dbReference type="Gene3D" id="1.10.3210.10">
    <property type="entry name" value="Hypothetical protein af1432"/>
    <property type="match status" value="1"/>
</dbReference>
<dbReference type="PANTHER" id="PTHR11845:SF13">
    <property type="entry name" value="5'-DEOXYNUCLEOTIDASE HDDC2"/>
    <property type="match status" value="1"/>
</dbReference>
<evidence type="ECO:0000256" key="1">
    <source>
        <dbReference type="ARBA" id="ARBA00001638"/>
    </source>
</evidence>
<comment type="cofactor">
    <cofactor evidence="3">
        <name>Co(2+)</name>
        <dbReference type="ChEBI" id="CHEBI:48828"/>
    </cofactor>
</comment>
<dbReference type="SMART" id="SM00471">
    <property type="entry name" value="HDc"/>
    <property type="match status" value="1"/>
</dbReference>
<dbReference type="RefSeq" id="WP_004049354.1">
    <property type="nucleotide sequence ID" value="NZ_AOJE01000060.1"/>
</dbReference>
<evidence type="ECO:0000313" key="9">
    <source>
        <dbReference type="EMBL" id="ELZ37834.1"/>
    </source>
</evidence>
<dbReference type="EMBL" id="AOJE01000060">
    <property type="protein sequence ID" value="ELZ37834.1"/>
    <property type="molecule type" value="Genomic_DNA"/>
</dbReference>
<dbReference type="OrthoDB" id="46088at2157"/>
<evidence type="ECO:0000256" key="6">
    <source>
        <dbReference type="ARBA" id="ARBA00022723"/>
    </source>
</evidence>